<reference evidence="1 2" key="1">
    <citation type="submission" date="2021-06" db="EMBL/GenBank/DDBJ databases">
        <title>Caerostris extrusa draft genome.</title>
        <authorList>
            <person name="Kono N."/>
            <person name="Arakawa K."/>
        </authorList>
    </citation>
    <scope>NUCLEOTIDE SEQUENCE [LARGE SCALE GENOMIC DNA]</scope>
</reference>
<sequence length="81" mass="9288">MAAFPRSHFIPGFFLTVEAKRNQQKKKEVIQVLPTERLRQHVGRPLDKYRFLVAAVGQCGSQCDVTINNILEKIALRHLSE</sequence>
<dbReference type="AlphaFoldDB" id="A0AAV4W453"/>
<dbReference type="Proteomes" id="UP001054945">
    <property type="component" value="Unassembled WGS sequence"/>
</dbReference>
<protein>
    <submittedName>
        <fullName evidence="1">Uncharacterized protein</fullName>
    </submittedName>
</protein>
<proteinExistence type="predicted"/>
<name>A0AAV4W453_CAEEX</name>
<accession>A0AAV4W453</accession>
<comment type="caution">
    <text evidence="1">The sequence shown here is derived from an EMBL/GenBank/DDBJ whole genome shotgun (WGS) entry which is preliminary data.</text>
</comment>
<organism evidence="1 2">
    <name type="scientific">Caerostris extrusa</name>
    <name type="common">Bark spider</name>
    <name type="synonym">Caerostris bankana</name>
    <dbReference type="NCBI Taxonomy" id="172846"/>
    <lineage>
        <taxon>Eukaryota</taxon>
        <taxon>Metazoa</taxon>
        <taxon>Ecdysozoa</taxon>
        <taxon>Arthropoda</taxon>
        <taxon>Chelicerata</taxon>
        <taxon>Arachnida</taxon>
        <taxon>Araneae</taxon>
        <taxon>Araneomorphae</taxon>
        <taxon>Entelegynae</taxon>
        <taxon>Araneoidea</taxon>
        <taxon>Araneidae</taxon>
        <taxon>Caerostris</taxon>
    </lineage>
</organism>
<evidence type="ECO:0000313" key="1">
    <source>
        <dbReference type="EMBL" id="GIY76639.1"/>
    </source>
</evidence>
<gene>
    <name evidence="1" type="ORF">CEXT_191351</name>
</gene>
<dbReference type="EMBL" id="BPLR01015508">
    <property type="protein sequence ID" value="GIY76639.1"/>
    <property type="molecule type" value="Genomic_DNA"/>
</dbReference>
<evidence type="ECO:0000313" key="2">
    <source>
        <dbReference type="Proteomes" id="UP001054945"/>
    </source>
</evidence>
<keyword evidence="2" id="KW-1185">Reference proteome</keyword>